<evidence type="ECO:0000256" key="4">
    <source>
        <dbReference type="ARBA" id="ARBA00023228"/>
    </source>
</evidence>
<keyword evidence="4" id="KW-0458">Lysosome</keyword>
<dbReference type="GO" id="GO:0099078">
    <property type="term" value="C:BORC complex"/>
    <property type="evidence" value="ECO:0007669"/>
    <property type="project" value="TreeGrafter"/>
</dbReference>
<dbReference type="EMBL" id="LR783375">
    <property type="protein sequence ID" value="CAB3226086.1"/>
    <property type="molecule type" value="mRNA"/>
</dbReference>
<dbReference type="GO" id="GO:0005765">
    <property type="term" value="C:lysosomal membrane"/>
    <property type="evidence" value="ECO:0007669"/>
    <property type="project" value="UniProtKB-SubCell"/>
</dbReference>
<dbReference type="PANTHER" id="PTHR21146">
    <property type="entry name" value="MEF2B PROTEIN"/>
    <property type="match status" value="1"/>
</dbReference>
<evidence type="ECO:0000256" key="3">
    <source>
        <dbReference type="ARBA" id="ARBA00023136"/>
    </source>
</evidence>
<dbReference type="InterPro" id="IPR019320">
    <property type="entry name" value="BORCS8"/>
</dbReference>
<comment type="similarity">
    <text evidence="2">Belongs to the BORCS8 family.</text>
</comment>
<evidence type="ECO:0000313" key="5">
    <source>
        <dbReference type="EMBL" id="CAB3226086.1"/>
    </source>
</evidence>
<gene>
    <name evidence="5" type="primary">Borcs8</name>
</gene>
<sequence>MAKRLTRDRELEEKSRRCCDGINKTIHLIANEPSMGLYRIQQHIHKALPKCVECQRSVSSDSARLKTLAFDVTEATSVLQSIEKTQETFNSIESTLRKAVTSAAMINMNHKLITKQS</sequence>
<comment type="subcellular location">
    <subcellularLocation>
        <location evidence="1">Lysosome membrane</location>
    </subcellularLocation>
</comment>
<dbReference type="Pfam" id="PF10167">
    <property type="entry name" value="BORCS8"/>
    <property type="match status" value="1"/>
</dbReference>
<name>A0A6F9D762_9ASCI</name>
<dbReference type="PANTHER" id="PTHR21146:SF0">
    <property type="entry name" value="BLOC-1-RELATED COMPLEX SUBUNIT 8"/>
    <property type="match status" value="1"/>
</dbReference>
<evidence type="ECO:0000256" key="1">
    <source>
        <dbReference type="ARBA" id="ARBA00004656"/>
    </source>
</evidence>
<protein>
    <submittedName>
        <fullName evidence="5">Protein MEF2BNB homolog</fullName>
    </submittedName>
</protein>
<accession>A0A6F9D762</accession>
<organism evidence="5">
    <name type="scientific">Phallusia mammillata</name>
    <dbReference type="NCBI Taxonomy" id="59560"/>
    <lineage>
        <taxon>Eukaryota</taxon>
        <taxon>Metazoa</taxon>
        <taxon>Chordata</taxon>
        <taxon>Tunicata</taxon>
        <taxon>Ascidiacea</taxon>
        <taxon>Phlebobranchia</taxon>
        <taxon>Ascidiidae</taxon>
        <taxon>Phallusia</taxon>
    </lineage>
</organism>
<dbReference type="AlphaFoldDB" id="A0A6F9D762"/>
<keyword evidence="3" id="KW-0472">Membrane</keyword>
<proteinExistence type="evidence at transcript level"/>
<reference evidence="5" key="1">
    <citation type="submission" date="2020-04" db="EMBL/GenBank/DDBJ databases">
        <authorList>
            <person name="Neveu A P."/>
        </authorList>
    </citation>
    <scope>NUCLEOTIDE SEQUENCE</scope>
    <source>
        <tissue evidence="5">Whole embryo</tissue>
    </source>
</reference>
<evidence type="ECO:0000256" key="2">
    <source>
        <dbReference type="ARBA" id="ARBA00010463"/>
    </source>
</evidence>